<feature type="compositionally biased region" description="Low complexity" evidence="11">
    <location>
        <begin position="401"/>
        <end position="412"/>
    </location>
</feature>
<feature type="compositionally biased region" description="Gly residues" evidence="11">
    <location>
        <begin position="874"/>
        <end position="887"/>
    </location>
</feature>
<organism evidence="12 13">
    <name type="scientific">Phyllosticta citriasiana</name>
    <dbReference type="NCBI Taxonomy" id="595635"/>
    <lineage>
        <taxon>Eukaryota</taxon>
        <taxon>Fungi</taxon>
        <taxon>Dikarya</taxon>
        <taxon>Ascomycota</taxon>
        <taxon>Pezizomycotina</taxon>
        <taxon>Dothideomycetes</taxon>
        <taxon>Dothideomycetes incertae sedis</taxon>
        <taxon>Botryosphaeriales</taxon>
        <taxon>Phyllostictaceae</taxon>
        <taxon>Phyllosticta</taxon>
    </lineage>
</organism>
<feature type="region of interest" description="Disordered" evidence="11">
    <location>
        <begin position="815"/>
        <end position="911"/>
    </location>
</feature>
<dbReference type="PANTHER" id="PTHR31064">
    <property type="entry name" value="POTASSIUM TRANSPORT PROTEIN DDB_G0292412-RELATED"/>
    <property type="match status" value="1"/>
</dbReference>
<feature type="transmembrane region" description="Helical" evidence="10">
    <location>
        <begin position="592"/>
        <end position="612"/>
    </location>
</feature>
<evidence type="ECO:0000256" key="11">
    <source>
        <dbReference type="SAM" id="MobiDB-lite"/>
    </source>
</evidence>
<proteinExistence type="inferred from homology"/>
<keyword evidence="7 10" id="KW-1133">Transmembrane helix</keyword>
<dbReference type="InterPro" id="IPR015958">
    <property type="entry name" value="Trk1_fungi"/>
</dbReference>
<evidence type="ECO:0000256" key="6">
    <source>
        <dbReference type="ARBA" id="ARBA00022958"/>
    </source>
</evidence>
<evidence type="ECO:0000256" key="9">
    <source>
        <dbReference type="ARBA" id="ARBA00023136"/>
    </source>
</evidence>
<comment type="caution">
    <text evidence="12">The sequence shown here is derived from an EMBL/GenBank/DDBJ whole genome shotgun (WGS) entry which is preliminary data.</text>
</comment>
<feature type="transmembrane region" description="Helical" evidence="10">
    <location>
        <begin position="741"/>
        <end position="765"/>
    </location>
</feature>
<keyword evidence="13" id="KW-1185">Reference proteome</keyword>
<feature type="transmembrane region" description="Helical" evidence="10">
    <location>
        <begin position="90"/>
        <end position="115"/>
    </location>
</feature>
<reference evidence="12 13" key="1">
    <citation type="submission" date="2024-04" db="EMBL/GenBank/DDBJ databases">
        <title>Phyllosticta paracitricarpa is synonymous to the EU quarantine fungus P. citricarpa based on phylogenomic analyses.</title>
        <authorList>
            <consortium name="Lawrence Berkeley National Laboratory"/>
            <person name="Van Ingen-Buijs V.A."/>
            <person name="Van Westerhoven A.C."/>
            <person name="Haridas S."/>
            <person name="Skiadas P."/>
            <person name="Martin F."/>
            <person name="Groenewald J.Z."/>
            <person name="Crous P.W."/>
            <person name="Seidl M.F."/>
        </authorList>
    </citation>
    <scope>NUCLEOTIDE SEQUENCE [LARGE SCALE GENOMIC DNA]</scope>
    <source>
        <strain evidence="12 13">CBS 123371</strain>
    </source>
</reference>
<feature type="compositionally biased region" description="Basic and acidic residues" evidence="11">
    <location>
        <begin position="297"/>
        <end position="310"/>
    </location>
</feature>
<feature type="region of interest" description="Disordered" evidence="11">
    <location>
        <begin position="130"/>
        <end position="159"/>
    </location>
</feature>
<dbReference type="InterPro" id="IPR003445">
    <property type="entry name" value="Cat_transpt"/>
</dbReference>
<dbReference type="Pfam" id="PF02386">
    <property type="entry name" value="TrkH"/>
    <property type="match status" value="1"/>
</dbReference>
<keyword evidence="5 10" id="KW-0812">Transmembrane</keyword>
<dbReference type="NCBIfam" id="TIGR00934">
    <property type="entry name" value="2a38euk"/>
    <property type="match status" value="1"/>
</dbReference>
<evidence type="ECO:0000256" key="5">
    <source>
        <dbReference type="ARBA" id="ARBA00022692"/>
    </source>
</evidence>
<protein>
    <recommendedName>
        <fullName evidence="10">Potassium transport protein</fullName>
    </recommendedName>
</protein>
<evidence type="ECO:0000256" key="8">
    <source>
        <dbReference type="ARBA" id="ARBA00023065"/>
    </source>
</evidence>
<feature type="transmembrane region" description="Helical" evidence="10">
    <location>
        <begin position="529"/>
        <end position="557"/>
    </location>
</feature>
<dbReference type="InterPro" id="IPR051143">
    <property type="entry name" value="TrkH_K-transport"/>
</dbReference>
<evidence type="ECO:0000313" key="13">
    <source>
        <dbReference type="Proteomes" id="UP001363622"/>
    </source>
</evidence>
<accession>A0ABR1K988</accession>
<feature type="region of interest" description="Disordered" evidence="11">
    <location>
        <begin position="190"/>
        <end position="267"/>
    </location>
</feature>
<evidence type="ECO:0000313" key="12">
    <source>
        <dbReference type="EMBL" id="KAK7510369.1"/>
    </source>
</evidence>
<comment type="similarity">
    <text evidence="2 10">Belongs to the TrkH potassium transport family.</text>
</comment>
<gene>
    <name evidence="12" type="ORF">IWZ03DRAFT_76425</name>
</gene>
<feature type="compositionally biased region" description="Gly residues" evidence="11">
    <location>
        <begin position="843"/>
        <end position="853"/>
    </location>
</feature>
<keyword evidence="4 10" id="KW-0633">Potassium transport</keyword>
<feature type="region of interest" description="Disordered" evidence="11">
    <location>
        <begin position="288"/>
        <end position="350"/>
    </location>
</feature>
<feature type="compositionally biased region" description="Polar residues" evidence="11">
    <location>
        <begin position="190"/>
        <end position="204"/>
    </location>
</feature>
<comment type="subcellular location">
    <subcellularLocation>
        <location evidence="1">Membrane</location>
        <topology evidence="1">Multi-pass membrane protein</topology>
    </subcellularLocation>
</comment>
<evidence type="ECO:0000256" key="10">
    <source>
        <dbReference type="PIRNR" id="PIRNR002450"/>
    </source>
</evidence>
<feature type="transmembrane region" description="Helical" evidence="10">
    <location>
        <begin position="654"/>
        <end position="674"/>
    </location>
</feature>
<feature type="transmembrane region" description="Helical" evidence="10">
    <location>
        <begin position="717"/>
        <end position="735"/>
    </location>
</feature>
<evidence type="ECO:0000256" key="4">
    <source>
        <dbReference type="ARBA" id="ARBA00022538"/>
    </source>
</evidence>
<dbReference type="EMBL" id="JBBPHU010000014">
    <property type="protein sequence ID" value="KAK7510369.1"/>
    <property type="molecule type" value="Genomic_DNA"/>
</dbReference>
<evidence type="ECO:0000256" key="2">
    <source>
        <dbReference type="ARBA" id="ARBA00009137"/>
    </source>
</evidence>
<feature type="transmembrane region" description="Helical" evidence="10">
    <location>
        <begin position="458"/>
        <end position="482"/>
    </location>
</feature>
<evidence type="ECO:0000256" key="7">
    <source>
        <dbReference type="ARBA" id="ARBA00022989"/>
    </source>
</evidence>
<dbReference type="InterPro" id="IPR004773">
    <property type="entry name" value="K/Na_transp_Trk1/HKT1"/>
</dbReference>
<keyword evidence="9 10" id="KW-0472">Membrane</keyword>
<feature type="transmembrane region" description="Helical" evidence="10">
    <location>
        <begin position="31"/>
        <end position="55"/>
    </location>
</feature>
<name>A0ABR1K988_9PEZI</name>
<dbReference type="Proteomes" id="UP001363622">
    <property type="component" value="Unassembled WGS sequence"/>
</dbReference>
<feature type="compositionally biased region" description="Basic and acidic residues" evidence="11">
    <location>
        <begin position="327"/>
        <end position="350"/>
    </location>
</feature>
<feature type="region of interest" description="Disordered" evidence="11">
    <location>
        <begin position="385"/>
        <end position="424"/>
    </location>
</feature>
<evidence type="ECO:0000256" key="1">
    <source>
        <dbReference type="ARBA" id="ARBA00004141"/>
    </source>
</evidence>
<feature type="compositionally biased region" description="Basic and acidic residues" evidence="11">
    <location>
        <begin position="830"/>
        <end position="840"/>
    </location>
</feature>
<feature type="compositionally biased region" description="Polar residues" evidence="11">
    <location>
        <begin position="857"/>
        <end position="869"/>
    </location>
</feature>
<feature type="compositionally biased region" description="Basic and acidic residues" evidence="11">
    <location>
        <begin position="138"/>
        <end position="153"/>
    </location>
</feature>
<feature type="compositionally biased region" description="Polar residues" evidence="11">
    <location>
        <begin position="213"/>
        <end position="237"/>
    </location>
</feature>
<keyword evidence="3 10" id="KW-0813">Transport</keyword>
<evidence type="ECO:0000256" key="3">
    <source>
        <dbReference type="ARBA" id="ARBA00022448"/>
    </source>
</evidence>
<dbReference type="PANTHER" id="PTHR31064:SF30">
    <property type="entry name" value="HIGH-AFFINITY POTASSIUM TRANSPORT PROTEIN-RELATED"/>
    <property type="match status" value="1"/>
</dbReference>
<dbReference type="PIRSF" id="PIRSF002450">
    <property type="entry name" value="K+_transpter_TRK"/>
    <property type="match status" value="1"/>
</dbReference>
<sequence>MFKPLMETGSFLREHVFSHIPRRIRFRWPRFNFIALHYVYLILWTLIGSIIIYPAGRLKYVDALFFASGSATQSGLNTVDVNKLLFYQQLVLMLVACVCNPIFINTFVVFVRLYWFEKRFQGIVAEARSKNRNTRSRTKSEAKEERDIGREEQGVNGRMITVMRDAEGHAKGRKCNLDGELDEKDASNLQTANHSASNSGSGRTATPEDKTSSPEGMTEDSTAGNTNEDRSVFNQPFTRDIKFADDVNPPGPPQKRMSELSNLDRMPPRRTAEQHIAFVENQRRPKTKGRLYIPGPRDFDRGDKPKRVDDEGGNLSLGPEMTNESGVRGKEQDEARQPADKVDPDVVGSEEHTGWRRHFHFNEEEEGFRGRVGSRVANIRRRITNQNDDDVPPSGLRSKNRTSTFRSFMTTRSQERTNDPMPYLSWTPTIGRNSAFVDLTEEQREELGGIEYRSLKTLAFILVLYFVGFHVLGMVCLLPWIIRSSYKGKVLEPVGVNATWWGFFTPASLFNDLGFTLTPDSMISFQDAVFPLLLGSFLIIIGNTGFPCMLRFVIWIAEKLVPYGSSVWEELRFLLDHPRRCFTLLFPSGATWWLFWVLVLLNGIDLIFFIILDIHDDTVTALPAGYRVLDGLFQAASTRTAGFAVVNIAELHPAVQVSYLIMMYISVFPIAISMRRTNVYEEKSLGIWPGDSTEVEEGDQAQSYVGTHFRRQLSFDLWYIFLGFFFIAIIEGSRLENTNDYSFTLFSVLFEIVSAYGTVGLSLGYPNVNTSFSAQFRPLSKLIIIAMQIRGRHRGLPYALDRAILLPSENLHRKEAEDASRRARRNSGFSDREISRDGDGRNYSGGGVGGEGLTGVRTASTRRPSQATTAKDWVGGGGAGGAGGDGRGSAVDDEITPAPHQWIGRKPRTGSAAGLTKLLSGALSAGPTMGREREKHA</sequence>
<keyword evidence="8 10" id="KW-0406">Ion transport</keyword>
<keyword evidence="6 10" id="KW-0630">Potassium</keyword>